<evidence type="ECO:0000313" key="1">
    <source>
        <dbReference type="EMBL" id="CDS24976.1"/>
    </source>
</evidence>
<dbReference type="WBParaSite" id="EgrG_002051000">
    <property type="protein sequence ID" value="EgrG_002051000"/>
    <property type="gene ID" value="EgrG_002051000"/>
</dbReference>
<gene>
    <name evidence="1" type="ORF">EgrG_002051000</name>
</gene>
<dbReference type="AlphaFoldDB" id="A0A068WXV7"/>
<accession>A0A068WXV7</accession>
<dbReference type="Proteomes" id="UP000492820">
    <property type="component" value="Unassembled WGS sequence"/>
</dbReference>
<reference evidence="3" key="3">
    <citation type="submission" date="2020-10" db="UniProtKB">
        <authorList>
            <consortium name="WormBaseParasite"/>
        </authorList>
    </citation>
    <scope>IDENTIFICATION</scope>
</reference>
<name>A0A068WXV7_ECHGR</name>
<evidence type="ECO:0000313" key="2">
    <source>
        <dbReference type="Proteomes" id="UP000492820"/>
    </source>
</evidence>
<protein>
    <submittedName>
        <fullName evidence="1 3">STARP-like antigen</fullName>
    </submittedName>
</protein>
<organism evidence="1">
    <name type="scientific">Echinococcus granulosus</name>
    <name type="common">Hydatid tapeworm</name>
    <dbReference type="NCBI Taxonomy" id="6210"/>
    <lineage>
        <taxon>Eukaryota</taxon>
        <taxon>Metazoa</taxon>
        <taxon>Spiralia</taxon>
        <taxon>Lophotrochozoa</taxon>
        <taxon>Platyhelminthes</taxon>
        <taxon>Cestoda</taxon>
        <taxon>Eucestoda</taxon>
        <taxon>Cyclophyllidea</taxon>
        <taxon>Taeniidae</taxon>
        <taxon>Echinococcus</taxon>
        <taxon>Echinococcus granulosus group</taxon>
    </lineage>
</organism>
<dbReference type="OrthoDB" id="6264573at2759"/>
<sequence>MGLTCVAAKLANRAALEVLTHIPTLAVTEMFVYSPKSLGGASRSRCRQYTNLQQAAVLRRARSSVRMKKAEILNFCYEVLRGVGNLLEENPDVKGRLQSIHSSFCRGLVPTNFPASASTVSTSQATSGDSGVHELHAVTSTSVVRSFSVDYSSIDPTDCSVQPKKSKEIWRPYLDCLYL</sequence>
<reference evidence="1" key="2">
    <citation type="submission" date="2014-06" db="EMBL/GenBank/DDBJ databases">
        <authorList>
            <person name="Aslett M."/>
        </authorList>
    </citation>
    <scope>NUCLEOTIDE SEQUENCE</scope>
</reference>
<evidence type="ECO:0000313" key="3">
    <source>
        <dbReference type="WBParaSite" id="EgrG_002051000"/>
    </source>
</evidence>
<proteinExistence type="predicted"/>
<reference evidence="1 2" key="1">
    <citation type="journal article" date="2013" name="Nature">
        <title>The genomes of four tapeworm species reveal adaptations to parasitism.</title>
        <authorList>
            <person name="Tsai I.J."/>
            <person name="Zarowiecki M."/>
            <person name="Holroyd N."/>
            <person name="Garciarrubio A."/>
            <person name="Sanchez-Flores A."/>
            <person name="Brooks K.L."/>
            <person name="Tracey A."/>
            <person name="Bobes R.J."/>
            <person name="Fragoso G."/>
            <person name="Sciutto E."/>
            <person name="Aslett M."/>
            <person name="Beasley H."/>
            <person name="Bennett H.M."/>
            <person name="Cai J."/>
            <person name="Camicia F."/>
            <person name="Clark R."/>
            <person name="Cucher M."/>
            <person name="De Silva N."/>
            <person name="Day T.A."/>
            <person name="Deplazes P."/>
            <person name="Estrada K."/>
            <person name="Fernandez C."/>
            <person name="Holland P.W."/>
            <person name="Hou J."/>
            <person name="Hu S."/>
            <person name="Huckvale T."/>
            <person name="Hung S.S."/>
            <person name="Kamenetzky L."/>
            <person name="Keane J.A."/>
            <person name="Kiss F."/>
            <person name="Koziol U."/>
            <person name="Lambert O."/>
            <person name="Liu K."/>
            <person name="Luo X."/>
            <person name="Luo Y."/>
            <person name="Macchiaroli N."/>
            <person name="Nichol S."/>
            <person name="Paps J."/>
            <person name="Parkinson J."/>
            <person name="Pouchkina-Stantcheva N."/>
            <person name="Riddiford N."/>
            <person name="Rosenzvit M."/>
            <person name="Salinas G."/>
            <person name="Wasmuth J.D."/>
            <person name="Zamanian M."/>
            <person name="Zheng Y."/>
            <person name="Cai X."/>
            <person name="Soberon X."/>
            <person name="Olson P.D."/>
            <person name="Laclette J.P."/>
            <person name="Brehm K."/>
            <person name="Berriman M."/>
            <person name="Garciarrubio A."/>
            <person name="Bobes R.J."/>
            <person name="Fragoso G."/>
            <person name="Sanchez-Flores A."/>
            <person name="Estrada K."/>
            <person name="Cevallos M.A."/>
            <person name="Morett E."/>
            <person name="Gonzalez V."/>
            <person name="Portillo T."/>
            <person name="Ochoa-Leyva A."/>
            <person name="Jose M.V."/>
            <person name="Sciutto E."/>
            <person name="Landa A."/>
            <person name="Jimenez L."/>
            <person name="Valdes V."/>
            <person name="Carrero J.C."/>
            <person name="Larralde C."/>
            <person name="Morales-Montor J."/>
            <person name="Limon-Lason J."/>
            <person name="Soberon X."/>
            <person name="Laclette J.P."/>
        </authorList>
    </citation>
    <scope>NUCLEOTIDE SEQUENCE [LARGE SCALE GENOMIC DNA]</scope>
</reference>
<dbReference type="EMBL" id="LK028665">
    <property type="protein sequence ID" value="CDS24976.1"/>
    <property type="molecule type" value="Genomic_DNA"/>
</dbReference>